<feature type="transmembrane region" description="Helical" evidence="5">
    <location>
        <begin position="62"/>
        <end position="83"/>
    </location>
</feature>
<feature type="transmembrane region" description="Helical" evidence="5">
    <location>
        <begin position="214"/>
        <end position="233"/>
    </location>
</feature>
<dbReference type="PANTHER" id="PTHR11040">
    <property type="entry name" value="ZINC/IRON TRANSPORTER"/>
    <property type="match status" value="1"/>
</dbReference>
<evidence type="ECO:0000256" key="2">
    <source>
        <dbReference type="ARBA" id="ARBA00022692"/>
    </source>
</evidence>
<comment type="subcellular location">
    <subcellularLocation>
        <location evidence="1">Membrane</location>
        <topology evidence="1">Multi-pass membrane protein</topology>
    </subcellularLocation>
</comment>
<evidence type="ECO:0000256" key="5">
    <source>
        <dbReference type="SAM" id="Phobius"/>
    </source>
</evidence>
<feature type="transmembrane region" description="Helical" evidence="5">
    <location>
        <begin position="103"/>
        <end position="120"/>
    </location>
</feature>
<dbReference type="PANTHER" id="PTHR11040:SF140">
    <property type="entry name" value="ZRT (ZRT), IRT- (IRT-) LIKE PROTEIN TRANSPORTER"/>
    <property type="match status" value="1"/>
</dbReference>
<evidence type="ECO:0000256" key="1">
    <source>
        <dbReference type="ARBA" id="ARBA00004141"/>
    </source>
</evidence>
<organism evidence="6">
    <name type="scientific">Schmidtea mediterranea</name>
    <name type="common">Freshwater planarian flatworm</name>
    <dbReference type="NCBI Taxonomy" id="79327"/>
    <lineage>
        <taxon>Eukaryota</taxon>
        <taxon>Metazoa</taxon>
        <taxon>Spiralia</taxon>
        <taxon>Lophotrochozoa</taxon>
        <taxon>Platyhelminthes</taxon>
        <taxon>Rhabditophora</taxon>
        <taxon>Seriata</taxon>
        <taxon>Tricladida</taxon>
        <taxon>Continenticola</taxon>
        <taxon>Geoplanoidea</taxon>
        <taxon>Dugesiidae</taxon>
        <taxon>Schmidtea</taxon>
    </lineage>
</organism>
<dbReference type="AlphaFoldDB" id="A0A0H3YKH6"/>
<keyword evidence="2 5" id="KW-0812">Transmembrane</keyword>
<name>A0A0H3YKH6_SCHMD</name>
<feature type="transmembrane region" description="Helical" evidence="5">
    <location>
        <begin position="188"/>
        <end position="208"/>
    </location>
</feature>
<feature type="transmembrane region" description="Helical" evidence="5">
    <location>
        <begin position="245"/>
        <end position="266"/>
    </location>
</feature>
<proteinExistence type="evidence at transcript level"/>
<protein>
    <submittedName>
        <fullName evidence="6">Slc39a-3</fullName>
    </submittedName>
</protein>
<feature type="transmembrane region" description="Helical" evidence="5">
    <location>
        <begin position="278"/>
        <end position="300"/>
    </location>
</feature>
<dbReference type="Pfam" id="PF02535">
    <property type="entry name" value="Zip"/>
    <property type="match status" value="1"/>
</dbReference>
<dbReference type="GO" id="GO:0005886">
    <property type="term" value="C:plasma membrane"/>
    <property type="evidence" value="ECO:0007669"/>
    <property type="project" value="TreeGrafter"/>
</dbReference>
<dbReference type="InterPro" id="IPR003689">
    <property type="entry name" value="ZIP"/>
</dbReference>
<dbReference type="OrthoDB" id="448280at2759"/>
<evidence type="ECO:0000256" key="3">
    <source>
        <dbReference type="ARBA" id="ARBA00022989"/>
    </source>
</evidence>
<keyword evidence="4 5" id="KW-0472">Membrane</keyword>
<feature type="transmembrane region" description="Helical" evidence="5">
    <location>
        <begin position="312"/>
        <end position="332"/>
    </location>
</feature>
<reference evidence="6" key="1">
    <citation type="journal article" date="2015" name="Elife">
        <title>Stem cells and fluid flow drive cyst formation in an invertebrate excretory organ.</title>
        <authorList>
            <person name="Thi-Kim Vu H."/>
            <person name="Rink J.C."/>
            <person name="McKinney S.A."/>
            <person name="McClain M."/>
            <person name="Lakshmanaperumal N."/>
            <person name="Alexander R."/>
            <person name="Sanchez Alvarado A."/>
        </authorList>
    </citation>
    <scope>NUCLEOTIDE SEQUENCE</scope>
</reference>
<sequence length="333" mass="37764">MDLSNSTSKVFFNYLTNLKIGLVFAFLFLVLTVVLIPYFIIRYYMRVKFYKREMKLDSIQKVLSVCNCFAAGVFLTTGMLDILNDVLKDMNEAMKTYQIKSTFPLGTFVVICGIFLILYIEEGIRLIPNLCKQKRVRFESRVFHSSITEEVQFERTSDGKTYNTFSENKEKSLEKFPESKIDEISLKILIIAIAIHSIFEGLALGLQVNVKDTLLLFMAISIHKSVLALTIGLELAQTDISYKMSVIFATIFSISSPIGICIGFILNYFENPNSPSLLMGSTILQGLACGTFFYIVFFEILPQEMSNKNHKIIKVLSLSIGFILVSVLIFVLH</sequence>
<dbReference type="EMBL" id="KT163718">
    <property type="protein sequence ID" value="AKN21668.1"/>
    <property type="molecule type" value="mRNA"/>
</dbReference>
<keyword evidence="3 5" id="KW-1133">Transmembrane helix</keyword>
<dbReference type="GO" id="GO:0005385">
    <property type="term" value="F:zinc ion transmembrane transporter activity"/>
    <property type="evidence" value="ECO:0007669"/>
    <property type="project" value="TreeGrafter"/>
</dbReference>
<evidence type="ECO:0000313" key="6">
    <source>
        <dbReference type="EMBL" id="AKN21668.1"/>
    </source>
</evidence>
<evidence type="ECO:0000256" key="4">
    <source>
        <dbReference type="ARBA" id="ARBA00023136"/>
    </source>
</evidence>
<feature type="transmembrane region" description="Helical" evidence="5">
    <location>
        <begin position="20"/>
        <end position="41"/>
    </location>
</feature>
<accession>A0A0H3YKH6</accession>
<gene>
    <name evidence="6" type="primary">slc39a-3</name>
</gene>